<feature type="binding site" evidence="19">
    <location>
        <position position="332"/>
    </location>
    <ligand>
        <name>phosphoenolpyruvate</name>
        <dbReference type="ChEBI" id="CHEBI:58702"/>
    </ligand>
</feature>
<dbReference type="InterPro" id="IPR006318">
    <property type="entry name" value="PTS_EI-like"/>
</dbReference>
<dbReference type="PANTHER" id="PTHR46244">
    <property type="entry name" value="PHOSPHOENOLPYRUVATE-PROTEIN PHOSPHOTRANSFERASE"/>
    <property type="match status" value="1"/>
</dbReference>
<evidence type="ECO:0000256" key="16">
    <source>
        <dbReference type="ARBA" id="ARBA00033235"/>
    </source>
</evidence>
<evidence type="ECO:0000256" key="17">
    <source>
        <dbReference type="PIRNR" id="PIRNR000732"/>
    </source>
</evidence>
<keyword evidence="13 17" id="KW-0479">Metal-binding</keyword>
<evidence type="ECO:0000256" key="9">
    <source>
        <dbReference type="ARBA" id="ARBA00022490"/>
    </source>
</evidence>
<evidence type="ECO:0000256" key="11">
    <source>
        <dbReference type="ARBA" id="ARBA00022679"/>
    </source>
</evidence>
<dbReference type="InterPro" id="IPR008731">
    <property type="entry name" value="PTS_EIN"/>
</dbReference>
<keyword evidence="8 17" id="KW-0813">Transport</keyword>
<evidence type="ECO:0000256" key="2">
    <source>
        <dbReference type="ARBA" id="ARBA00001946"/>
    </source>
</evidence>
<dbReference type="GO" id="GO:0005737">
    <property type="term" value="C:cytoplasm"/>
    <property type="evidence" value="ECO:0007669"/>
    <property type="project" value="UniProtKB-SubCell"/>
</dbReference>
<dbReference type="InterPro" id="IPR050499">
    <property type="entry name" value="PEP-utilizing_PTS_enzyme"/>
</dbReference>
<evidence type="ECO:0000256" key="14">
    <source>
        <dbReference type="ARBA" id="ARBA00022777"/>
    </source>
</evidence>
<dbReference type="GO" id="GO:0008965">
    <property type="term" value="F:phosphoenolpyruvate-protein phosphotransferase activity"/>
    <property type="evidence" value="ECO:0007669"/>
    <property type="project" value="UniProtKB-EC"/>
</dbReference>
<dbReference type="GO" id="GO:0016301">
    <property type="term" value="F:kinase activity"/>
    <property type="evidence" value="ECO:0007669"/>
    <property type="project" value="UniProtKB-KW"/>
</dbReference>
<feature type="binding site" evidence="19">
    <location>
        <position position="296"/>
    </location>
    <ligand>
        <name>phosphoenolpyruvate</name>
        <dbReference type="ChEBI" id="CHEBI:58702"/>
    </ligand>
</feature>
<dbReference type="AlphaFoldDB" id="A0A1M7Y0Q4"/>
<keyword evidence="15 17" id="KW-0460">Magnesium</keyword>
<dbReference type="Gene3D" id="3.50.30.10">
    <property type="entry name" value="Phosphohistidine domain"/>
    <property type="match status" value="1"/>
</dbReference>
<dbReference type="SUPFAM" id="SSF51621">
    <property type="entry name" value="Phosphoenolpyruvate/pyruvate domain"/>
    <property type="match status" value="1"/>
</dbReference>
<dbReference type="STRING" id="1121345.SAMN02745217_00899"/>
<evidence type="ECO:0000256" key="3">
    <source>
        <dbReference type="ARBA" id="ARBA00002728"/>
    </source>
</evidence>
<comment type="function">
    <text evidence="3 17">General (non sugar-specific) component of the phosphoenolpyruvate-dependent sugar phosphotransferase system (sugar PTS). This major carbohydrate active-transport system catalyzes the phosphorylation of incoming sugar substrates concomitantly with their translocation across the cell membrane. Enzyme I transfers the phosphoryl group from phosphoenolpyruvate (PEP) to the phosphoryl carrier protein (HPr).</text>
</comment>
<dbReference type="InterPro" id="IPR023151">
    <property type="entry name" value="PEP_util_CS"/>
</dbReference>
<dbReference type="EMBL" id="FRFD01000003">
    <property type="protein sequence ID" value="SHO45260.1"/>
    <property type="molecule type" value="Genomic_DNA"/>
</dbReference>
<dbReference type="GO" id="GO:0046872">
    <property type="term" value="F:metal ion binding"/>
    <property type="evidence" value="ECO:0007669"/>
    <property type="project" value="UniProtKB-KW"/>
</dbReference>
<organism evidence="24 25">
    <name type="scientific">Anaerocolumna xylanovorans DSM 12503</name>
    <dbReference type="NCBI Taxonomy" id="1121345"/>
    <lineage>
        <taxon>Bacteria</taxon>
        <taxon>Bacillati</taxon>
        <taxon>Bacillota</taxon>
        <taxon>Clostridia</taxon>
        <taxon>Lachnospirales</taxon>
        <taxon>Lachnospiraceae</taxon>
        <taxon>Anaerocolumna</taxon>
    </lineage>
</organism>
<dbReference type="InterPro" id="IPR000121">
    <property type="entry name" value="PEP_util_C"/>
</dbReference>
<feature type="active site" description="Tele-phosphohistidine intermediate" evidence="18">
    <location>
        <position position="189"/>
    </location>
</feature>
<comment type="catalytic activity">
    <reaction evidence="1 17">
        <text>L-histidyl-[protein] + phosphoenolpyruvate = N(pros)-phospho-L-histidyl-[protein] + pyruvate</text>
        <dbReference type="Rhea" id="RHEA:23880"/>
        <dbReference type="Rhea" id="RHEA-COMP:9745"/>
        <dbReference type="Rhea" id="RHEA-COMP:9746"/>
        <dbReference type="ChEBI" id="CHEBI:15361"/>
        <dbReference type="ChEBI" id="CHEBI:29979"/>
        <dbReference type="ChEBI" id="CHEBI:58702"/>
        <dbReference type="ChEBI" id="CHEBI:64837"/>
        <dbReference type="EC" id="2.7.3.9"/>
    </reaction>
</comment>
<protein>
    <recommendedName>
        <fullName evidence="7 17">Phosphoenolpyruvate-protein phosphotransferase</fullName>
        <ecNumber evidence="6 17">2.7.3.9</ecNumber>
    </recommendedName>
    <alternativeName>
        <fullName evidence="16 17">Phosphotransferase system, enzyme I</fullName>
    </alternativeName>
</protein>
<dbReference type="Pfam" id="PF00391">
    <property type="entry name" value="PEP-utilizers"/>
    <property type="match status" value="1"/>
</dbReference>
<dbReference type="InterPro" id="IPR036618">
    <property type="entry name" value="PtsI_HPr-bd_sf"/>
</dbReference>
<dbReference type="PRINTS" id="PR01736">
    <property type="entry name" value="PHPHTRNFRASE"/>
</dbReference>
<dbReference type="InterPro" id="IPR040442">
    <property type="entry name" value="Pyrv_kinase-like_dom_sf"/>
</dbReference>
<dbReference type="RefSeq" id="WP_073587549.1">
    <property type="nucleotide sequence ID" value="NZ_FRFD01000003.1"/>
</dbReference>
<comment type="cofactor">
    <cofactor evidence="2 17 20">
        <name>Mg(2+)</name>
        <dbReference type="ChEBI" id="CHEBI:18420"/>
    </cofactor>
</comment>
<keyword evidence="12 17" id="KW-0598">Phosphotransferase system</keyword>
<evidence type="ECO:0000256" key="7">
    <source>
        <dbReference type="ARBA" id="ARBA00016544"/>
    </source>
</evidence>
<proteinExistence type="inferred from homology"/>
<dbReference type="InterPro" id="IPR024692">
    <property type="entry name" value="PTS_EI"/>
</dbReference>
<evidence type="ECO:0000256" key="4">
    <source>
        <dbReference type="ARBA" id="ARBA00004496"/>
    </source>
</evidence>
<keyword evidence="9 17" id="KW-0963">Cytoplasm</keyword>
<feature type="binding site" evidence="20">
    <location>
        <position position="431"/>
    </location>
    <ligand>
        <name>Mg(2+)</name>
        <dbReference type="ChEBI" id="CHEBI:18420"/>
    </ligand>
</feature>
<dbReference type="GO" id="GO:0009401">
    <property type="term" value="P:phosphoenolpyruvate-dependent sugar phosphotransferase system"/>
    <property type="evidence" value="ECO:0007669"/>
    <property type="project" value="UniProtKB-KW"/>
</dbReference>
<comment type="similarity">
    <text evidence="5 17">Belongs to the PEP-utilizing enzyme family.</text>
</comment>
<evidence type="ECO:0000256" key="1">
    <source>
        <dbReference type="ARBA" id="ARBA00000683"/>
    </source>
</evidence>
<accession>A0A1M7Y0Q4</accession>
<dbReference type="Proteomes" id="UP000184612">
    <property type="component" value="Unassembled WGS sequence"/>
</dbReference>
<evidence type="ECO:0000313" key="25">
    <source>
        <dbReference type="Proteomes" id="UP000184612"/>
    </source>
</evidence>
<feature type="binding site" evidence="19">
    <location>
        <begin position="454"/>
        <end position="455"/>
    </location>
    <ligand>
        <name>phosphoenolpyruvate</name>
        <dbReference type="ChEBI" id="CHEBI:58702"/>
    </ligand>
</feature>
<feature type="domain" description="PEP-utilising enzyme C-terminal" evidence="22">
    <location>
        <begin position="255"/>
        <end position="538"/>
    </location>
</feature>
<keyword evidence="10 17" id="KW-0762">Sugar transport</keyword>
<evidence type="ECO:0000256" key="15">
    <source>
        <dbReference type="ARBA" id="ARBA00022842"/>
    </source>
</evidence>
<evidence type="ECO:0000259" key="21">
    <source>
        <dbReference type="Pfam" id="PF00391"/>
    </source>
</evidence>
<sequence length="540" mass="60416">MQKISGKSVQNGTAIGKIKVYTKIGTPVKRIHVNNAVAEILRVEKAVNQAIMDLQNLYKIAVNGAGEDSAAIFEVHQMMLEDEDYNDSIRNIIEHENVNAEFAVARTNEIFSDIFASMEDEYMKARAIDIKDISNRLIHILTGEEENILSDLKEKVILIADDLTPSETVQLEKSMILAFVTVHGSLTSHTAILARTMNIPALISVPIENINELDGKIGIIDGKEAVLYIEPDDNTIEFYEKAVLEEEVQKKLLLELRGKPTVTSDGKEIHLCANVGNIGDIAFAQSNDADGIGLFRSEFIYLGSKDYPTEEEQFQMYKQALQLMEKKKVIIRTCDIGADKQVDYFCMDKEENPALGYRAIRICLDRVDFFKTQLRALFRAAVFGSLSIMYPMIISLDEVKRIKEIVSEVQTELETSGIPYAKHVEQGIMIETPAAALISDELAREVDFFSVGTNDLTQYTLAIDRQNGKLDSLYDKHHRAILSLIKMAADNAHANGKWIGICGELGSDLELTKTFLDMGIDELSVSPGMILKVRKRIMEL</sequence>
<keyword evidence="11 17" id="KW-0808">Transferase</keyword>
<keyword evidence="14 17" id="KW-0418">Kinase</keyword>
<feature type="domain" description="Phosphotransferase system enzyme I N-terminal" evidence="23">
    <location>
        <begin position="6"/>
        <end position="126"/>
    </location>
</feature>
<dbReference type="Gene3D" id="3.20.20.60">
    <property type="entry name" value="Phosphoenolpyruvate-binding domains"/>
    <property type="match status" value="1"/>
</dbReference>
<evidence type="ECO:0000259" key="22">
    <source>
        <dbReference type="Pfam" id="PF02896"/>
    </source>
</evidence>
<evidence type="ECO:0000256" key="12">
    <source>
        <dbReference type="ARBA" id="ARBA00022683"/>
    </source>
</evidence>
<comment type="subcellular location">
    <subcellularLocation>
        <location evidence="4 17">Cytoplasm</location>
    </subcellularLocation>
</comment>
<feature type="active site" description="Proton donor" evidence="18">
    <location>
        <position position="502"/>
    </location>
</feature>
<feature type="binding site" evidence="19">
    <location>
        <position position="465"/>
    </location>
    <ligand>
        <name>phosphoenolpyruvate</name>
        <dbReference type="ChEBI" id="CHEBI:58702"/>
    </ligand>
</feature>
<evidence type="ECO:0000256" key="8">
    <source>
        <dbReference type="ARBA" id="ARBA00022448"/>
    </source>
</evidence>
<evidence type="ECO:0000313" key="24">
    <source>
        <dbReference type="EMBL" id="SHO45260.1"/>
    </source>
</evidence>
<evidence type="ECO:0000256" key="19">
    <source>
        <dbReference type="PIRSR" id="PIRSR000732-2"/>
    </source>
</evidence>
<dbReference type="OrthoDB" id="9765468at2"/>
<evidence type="ECO:0000256" key="20">
    <source>
        <dbReference type="PIRSR" id="PIRSR000732-3"/>
    </source>
</evidence>
<dbReference type="EC" id="2.7.3.9" evidence="6 17"/>
<dbReference type="PROSITE" id="PS00742">
    <property type="entry name" value="PEP_ENZYMES_2"/>
    <property type="match status" value="1"/>
</dbReference>
<dbReference type="Pfam" id="PF02896">
    <property type="entry name" value="PEP-utilizers_C"/>
    <property type="match status" value="1"/>
</dbReference>
<dbReference type="PIRSF" id="PIRSF000732">
    <property type="entry name" value="PTS_enzyme_I"/>
    <property type="match status" value="1"/>
</dbReference>
<evidence type="ECO:0000256" key="13">
    <source>
        <dbReference type="ARBA" id="ARBA00022723"/>
    </source>
</evidence>
<dbReference type="PANTHER" id="PTHR46244:SF3">
    <property type="entry name" value="PHOSPHOENOLPYRUVATE-PROTEIN PHOSPHOTRANSFERASE"/>
    <property type="match status" value="1"/>
</dbReference>
<name>A0A1M7Y0Q4_9FIRM</name>
<evidence type="ECO:0000256" key="18">
    <source>
        <dbReference type="PIRSR" id="PIRSR000732-1"/>
    </source>
</evidence>
<dbReference type="SUPFAM" id="SSF47831">
    <property type="entry name" value="Enzyme I of the PEP:sugar phosphotransferase system HPr-binding (sub)domain"/>
    <property type="match status" value="1"/>
</dbReference>
<evidence type="ECO:0000256" key="5">
    <source>
        <dbReference type="ARBA" id="ARBA00007837"/>
    </source>
</evidence>
<feature type="domain" description="PEP-utilising enzyme mobile" evidence="21">
    <location>
        <begin position="153"/>
        <end position="224"/>
    </location>
</feature>
<dbReference type="InterPro" id="IPR015813">
    <property type="entry name" value="Pyrv/PenolPyrv_kinase-like_dom"/>
</dbReference>
<dbReference type="InterPro" id="IPR036637">
    <property type="entry name" value="Phosphohistidine_dom_sf"/>
</dbReference>
<dbReference type="SUPFAM" id="SSF52009">
    <property type="entry name" value="Phosphohistidine domain"/>
    <property type="match status" value="1"/>
</dbReference>
<dbReference type="InterPro" id="IPR008279">
    <property type="entry name" value="PEP-util_enz_mobile_dom"/>
</dbReference>
<evidence type="ECO:0000259" key="23">
    <source>
        <dbReference type="Pfam" id="PF05524"/>
    </source>
</evidence>
<feature type="binding site" evidence="20">
    <location>
        <position position="455"/>
    </location>
    <ligand>
        <name>Mg(2+)</name>
        <dbReference type="ChEBI" id="CHEBI:18420"/>
    </ligand>
</feature>
<dbReference type="Pfam" id="PF05524">
    <property type="entry name" value="PEP-utilisers_N"/>
    <property type="match status" value="1"/>
</dbReference>
<evidence type="ECO:0000256" key="10">
    <source>
        <dbReference type="ARBA" id="ARBA00022597"/>
    </source>
</evidence>
<gene>
    <name evidence="24" type="ORF">SAMN02745217_00899</name>
</gene>
<reference evidence="24 25" key="1">
    <citation type="submission" date="2016-12" db="EMBL/GenBank/DDBJ databases">
        <authorList>
            <person name="Song W.-J."/>
            <person name="Kurnit D.M."/>
        </authorList>
    </citation>
    <scope>NUCLEOTIDE SEQUENCE [LARGE SCALE GENOMIC DNA]</scope>
    <source>
        <strain evidence="24 25">DSM 12503</strain>
    </source>
</reference>
<evidence type="ECO:0000256" key="6">
    <source>
        <dbReference type="ARBA" id="ARBA00012232"/>
    </source>
</evidence>
<keyword evidence="25" id="KW-1185">Reference proteome</keyword>
<dbReference type="Gene3D" id="1.10.274.10">
    <property type="entry name" value="PtsI, HPr-binding domain"/>
    <property type="match status" value="1"/>
</dbReference>
<dbReference type="NCBIfam" id="TIGR01417">
    <property type="entry name" value="PTS_I_fam"/>
    <property type="match status" value="1"/>
</dbReference>